<dbReference type="PANTHER" id="PTHR13126">
    <property type="entry name" value="CHAPERONE ATP11"/>
    <property type="match status" value="1"/>
</dbReference>
<organism evidence="6 7">
    <name type="scientific">Rhizophagus irregularis</name>
    <dbReference type="NCBI Taxonomy" id="588596"/>
    <lineage>
        <taxon>Eukaryota</taxon>
        <taxon>Fungi</taxon>
        <taxon>Fungi incertae sedis</taxon>
        <taxon>Mucoromycota</taxon>
        <taxon>Glomeromycotina</taxon>
        <taxon>Glomeromycetes</taxon>
        <taxon>Glomerales</taxon>
        <taxon>Glomeraceae</taxon>
        <taxon>Rhizophagus</taxon>
    </lineage>
</organism>
<evidence type="ECO:0000256" key="2">
    <source>
        <dbReference type="ARBA" id="ARBA00009116"/>
    </source>
</evidence>
<protein>
    <submittedName>
        <fullName evidence="6">Uncharacterized protein</fullName>
    </submittedName>
</protein>
<dbReference type="AlphaFoldDB" id="A0A2I1ET91"/>
<dbReference type="GO" id="GO:0005739">
    <property type="term" value="C:mitochondrion"/>
    <property type="evidence" value="ECO:0007669"/>
    <property type="project" value="UniProtKB-SubCell"/>
</dbReference>
<comment type="subcellular location">
    <subcellularLocation>
        <location evidence="1">Mitochondrion</location>
    </subcellularLocation>
</comment>
<name>A0A2I1ET91_9GLOM</name>
<evidence type="ECO:0000256" key="4">
    <source>
        <dbReference type="ARBA" id="ARBA00023128"/>
    </source>
</evidence>
<dbReference type="OrthoDB" id="16535at2759"/>
<evidence type="ECO:0000256" key="3">
    <source>
        <dbReference type="ARBA" id="ARBA00022946"/>
    </source>
</evidence>
<accession>A0A2I1ET91</accession>
<comment type="caution">
    <text evidence="6">The sequence shown here is derived from an EMBL/GenBank/DDBJ whole genome shotgun (WGS) entry which is preliminary data.</text>
</comment>
<evidence type="ECO:0000256" key="1">
    <source>
        <dbReference type="ARBA" id="ARBA00004173"/>
    </source>
</evidence>
<dbReference type="Proteomes" id="UP000684084">
    <property type="component" value="Unassembled WGS sequence"/>
</dbReference>
<evidence type="ECO:0000313" key="7">
    <source>
        <dbReference type="Proteomes" id="UP000684084"/>
    </source>
</evidence>
<dbReference type="InterPro" id="IPR010591">
    <property type="entry name" value="ATP11"/>
</dbReference>
<feature type="compositionally biased region" description="Polar residues" evidence="5">
    <location>
        <begin position="98"/>
        <end position="117"/>
    </location>
</feature>
<reference evidence="6" key="1">
    <citation type="submission" date="2020-05" db="EMBL/GenBank/DDBJ databases">
        <authorList>
            <person name="Rincon C."/>
            <person name="Sanders R I."/>
            <person name="Robbins C."/>
            <person name="Chaturvedi A."/>
        </authorList>
    </citation>
    <scope>NUCLEOTIDE SEQUENCE</scope>
    <source>
        <strain evidence="6">CHB12</strain>
    </source>
</reference>
<dbReference type="Pfam" id="PF06644">
    <property type="entry name" value="ATP11"/>
    <property type="match status" value="1"/>
</dbReference>
<feature type="region of interest" description="Disordered" evidence="5">
    <location>
        <begin position="98"/>
        <end position="119"/>
    </location>
</feature>
<keyword evidence="4" id="KW-0496">Mitochondrion</keyword>
<proteinExistence type="inferred from homology"/>
<evidence type="ECO:0000256" key="5">
    <source>
        <dbReference type="SAM" id="MobiDB-lite"/>
    </source>
</evidence>
<evidence type="ECO:0000313" key="6">
    <source>
        <dbReference type="EMBL" id="CAB5336987.1"/>
    </source>
</evidence>
<comment type="similarity">
    <text evidence="2">Belongs to the ATP11 family.</text>
</comment>
<keyword evidence="3" id="KW-0809">Transit peptide</keyword>
<dbReference type="VEuPathDB" id="FungiDB:FUN_024188"/>
<sequence>MYTGLRNSTFSLSSLFIKQNKQNVFLKRVQTQMRFSKVTSDHFQFIPSKDTKNSKYMEKYYDKLKIKAEKENFSSVEEMKAERLKAIQKNSFFVPKKISSTESETNSSQKKNYTEATMNPPPNVKTLDKILNMEKIKDHDSETIEKIWLEYHSTKNCLSAVIPAETYRTLFKRGQQYPMFVVPLPQEHGLEFYILQFQFHQCFFTSLLEYKTHGIESKHHMVLTHFPELMDFKGIVLMHGEIIQPKLISLKSAQYLAYAMQKFYVSGTNDELNLVEKFHKYPDKFEYKDLIKNL</sequence>
<dbReference type="EMBL" id="CAGKOT010000004">
    <property type="protein sequence ID" value="CAB5336987.1"/>
    <property type="molecule type" value="Genomic_DNA"/>
</dbReference>
<dbReference type="VEuPathDB" id="FungiDB:RhiirA1_467061"/>
<dbReference type="GO" id="GO:0033615">
    <property type="term" value="P:mitochondrial proton-transporting ATP synthase complex assembly"/>
    <property type="evidence" value="ECO:0007669"/>
    <property type="project" value="TreeGrafter"/>
</dbReference>
<gene>
    <name evidence="6" type="ORF">CHRIB12_LOCUS3368</name>
</gene>
<dbReference type="VEuPathDB" id="FungiDB:RhiirFUN_004565"/>
<dbReference type="PANTHER" id="PTHR13126:SF0">
    <property type="entry name" value="ATP SYNTHASE MITOCHONDRIAL F1 COMPLEX ASSEMBLY FACTOR 1"/>
    <property type="match status" value="1"/>
</dbReference>